<sequence>MDAHPVHGPVHGPVDPDVTPDDVQTSAADHAIVRDRLDVLAVIAAGGAIGAGARYAVGQLWPGAADGVPWATLAVNAAGCFLLGLLMFFVTDVWPPRRYVRPFVGVGVLGGFTTFSTYALETRALLVEGRALLALGYVLGTVVLALGAVVAGALVGRAVAGTREVVA</sequence>
<feature type="binding site" evidence="10">
    <location>
        <position position="110"/>
    </location>
    <ligand>
        <name>Na(+)</name>
        <dbReference type="ChEBI" id="CHEBI:29101"/>
        <note>structural</note>
    </ligand>
</feature>
<dbReference type="PANTHER" id="PTHR28259">
    <property type="entry name" value="FLUORIDE EXPORT PROTEIN 1-RELATED"/>
    <property type="match status" value="1"/>
</dbReference>
<evidence type="ECO:0000256" key="9">
    <source>
        <dbReference type="ARBA" id="ARBA00049940"/>
    </source>
</evidence>
<keyword evidence="10" id="KW-0813">Transport</keyword>
<keyword evidence="5 10" id="KW-0472">Membrane</keyword>
<dbReference type="RefSeq" id="WP_272462586.1">
    <property type="nucleotide sequence ID" value="NZ_JAPFQL010000049.1"/>
</dbReference>
<evidence type="ECO:0000256" key="6">
    <source>
        <dbReference type="ARBA" id="ARBA00023303"/>
    </source>
</evidence>
<accession>A0ABT5GIP1</accession>
<feature type="binding site" evidence="10">
    <location>
        <position position="113"/>
    </location>
    <ligand>
        <name>Na(+)</name>
        <dbReference type="ChEBI" id="CHEBI:29101"/>
        <note>structural</note>
    </ligand>
</feature>
<protein>
    <recommendedName>
        <fullName evidence="10">Fluoride-specific ion channel FluC</fullName>
    </recommendedName>
</protein>
<name>A0ABT5GIP1_9MICO</name>
<keyword evidence="13" id="KW-1185">Reference proteome</keyword>
<comment type="activity regulation">
    <text evidence="10">Na(+) is not transported, but it plays an essential structural role and its presence is essential for fluoride channel function.</text>
</comment>
<keyword evidence="10" id="KW-0479">Metal-binding</keyword>
<feature type="transmembrane region" description="Helical" evidence="10">
    <location>
        <begin position="102"/>
        <end position="120"/>
    </location>
</feature>
<comment type="function">
    <text evidence="9 10">Fluoride-specific ion channel. Important for reducing fluoride concentration in the cell, thus reducing its toxicity.</text>
</comment>
<comment type="similarity">
    <text evidence="7 10">Belongs to the fluoride channel Fluc/FEX (TC 1.A.43) family.</text>
</comment>
<feature type="transmembrane region" description="Helical" evidence="10">
    <location>
        <begin position="39"/>
        <end position="57"/>
    </location>
</feature>
<reference evidence="12 13" key="1">
    <citation type="submission" date="2022-11" db="EMBL/GenBank/DDBJ databases">
        <title>Anaerobic phenanthrene biodegradation by a DNRA strain PheN6.</title>
        <authorList>
            <person name="Zhang Z."/>
        </authorList>
    </citation>
    <scope>NUCLEOTIDE SEQUENCE [LARGE SCALE GENOMIC DNA]</scope>
    <source>
        <strain evidence="12 13">PheN6</strain>
    </source>
</reference>
<feature type="transmembrane region" description="Helical" evidence="10">
    <location>
        <begin position="69"/>
        <end position="90"/>
    </location>
</feature>
<dbReference type="NCBIfam" id="TIGR00494">
    <property type="entry name" value="crcB"/>
    <property type="match status" value="1"/>
</dbReference>
<evidence type="ECO:0000256" key="11">
    <source>
        <dbReference type="SAM" id="MobiDB-lite"/>
    </source>
</evidence>
<evidence type="ECO:0000256" key="4">
    <source>
        <dbReference type="ARBA" id="ARBA00022989"/>
    </source>
</evidence>
<comment type="subcellular location">
    <subcellularLocation>
        <location evidence="1 10">Cell membrane</location>
        <topology evidence="1 10">Multi-pass membrane protein</topology>
    </subcellularLocation>
</comment>
<evidence type="ECO:0000256" key="5">
    <source>
        <dbReference type="ARBA" id="ARBA00023136"/>
    </source>
</evidence>
<evidence type="ECO:0000313" key="13">
    <source>
        <dbReference type="Proteomes" id="UP001150259"/>
    </source>
</evidence>
<keyword evidence="3 10" id="KW-0812">Transmembrane</keyword>
<dbReference type="HAMAP" id="MF_00454">
    <property type="entry name" value="FluC"/>
    <property type="match status" value="1"/>
</dbReference>
<evidence type="ECO:0000256" key="1">
    <source>
        <dbReference type="ARBA" id="ARBA00004651"/>
    </source>
</evidence>
<keyword evidence="10" id="KW-0915">Sodium</keyword>
<keyword evidence="6 10" id="KW-0407">Ion channel</keyword>
<evidence type="ECO:0000256" key="10">
    <source>
        <dbReference type="HAMAP-Rule" id="MF_00454"/>
    </source>
</evidence>
<dbReference type="InterPro" id="IPR003691">
    <property type="entry name" value="FluC"/>
</dbReference>
<proteinExistence type="inferred from homology"/>
<evidence type="ECO:0000256" key="8">
    <source>
        <dbReference type="ARBA" id="ARBA00035585"/>
    </source>
</evidence>
<evidence type="ECO:0000256" key="3">
    <source>
        <dbReference type="ARBA" id="ARBA00022692"/>
    </source>
</evidence>
<dbReference type="Pfam" id="PF02537">
    <property type="entry name" value="CRCB"/>
    <property type="match status" value="1"/>
</dbReference>
<dbReference type="PANTHER" id="PTHR28259:SF1">
    <property type="entry name" value="FLUORIDE EXPORT PROTEIN 1-RELATED"/>
    <property type="match status" value="1"/>
</dbReference>
<feature type="transmembrane region" description="Helical" evidence="10">
    <location>
        <begin position="132"/>
        <end position="155"/>
    </location>
</feature>
<keyword evidence="10" id="KW-0406">Ion transport</keyword>
<feature type="region of interest" description="Disordered" evidence="11">
    <location>
        <begin position="1"/>
        <end position="23"/>
    </location>
</feature>
<keyword evidence="4 10" id="KW-1133">Transmembrane helix</keyword>
<organism evidence="12 13">
    <name type="scientific">Intrasporangium calvum</name>
    <dbReference type="NCBI Taxonomy" id="53358"/>
    <lineage>
        <taxon>Bacteria</taxon>
        <taxon>Bacillati</taxon>
        <taxon>Actinomycetota</taxon>
        <taxon>Actinomycetes</taxon>
        <taxon>Micrococcales</taxon>
        <taxon>Intrasporangiaceae</taxon>
        <taxon>Intrasporangium</taxon>
    </lineage>
</organism>
<dbReference type="Proteomes" id="UP001150259">
    <property type="component" value="Unassembled WGS sequence"/>
</dbReference>
<dbReference type="EMBL" id="JAPFQL010000049">
    <property type="protein sequence ID" value="MDC5698012.1"/>
    <property type="molecule type" value="Genomic_DNA"/>
</dbReference>
<evidence type="ECO:0000256" key="7">
    <source>
        <dbReference type="ARBA" id="ARBA00035120"/>
    </source>
</evidence>
<comment type="caution">
    <text evidence="12">The sequence shown here is derived from an EMBL/GenBank/DDBJ whole genome shotgun (WGS) entry which is preliminary data.</text>
</comment>
<gene>
    <name evidence="10 12" type="primary">crcB</name>
    <name evidence="10" type="synonym">fluC</name>
    <name evidence="12" type="ORF">OO014_12155</name>
</gene>
<evidence type="ECO:0000256" key="2">
    <source>
        <dbReference type="ARBA" id="ARBA00022475"/>
    </source>
</evidence>
<evidence type="ECO:0000313" key="12">
    <source>
        <dbReference type="EMBL" id="MDC5698012.1"/>
    </source>
</evidence>
<comment type="catalytic activity">
    <reaction evidence="8">
        <text>fluoride(in) = fluoride(out)</text>
        <dbReference type="Rhea" id="RHEA:76159"/>
        <dbReference type="ChEBI" id="CHEBI:17051"/>
    </reaction>
    <physiologicalReaction direction="left-to-right" evidence="8">
        <dbReference type="Rhea" id="RHEA:76160"/>
    </physiologicalReaction>
</comment>
<keyword evidence="2 10" id="KW-1003">Cell membrane</keyword>